<keyword evidence="1" id="KW-0472">Membrane</keyword>
<keyword evidence="1" id="KW-0812">Transmembrane</keyword>
<evidence type="ECO:0000313" key="3">
    <source>
        <dbReference type="Proteomes" id="UP000319980"/>
    </source>
</evidence>
<gene>
    <name evidence="2" type="ORF">FQY83_06305</name>
</gene>
<proteinExistence type="predicted"/>
<evidence type="ECO:0008006" key="4">
    <source>
        <dbReference type="Google" id="ProtNLM"/>
    </source>
</evidence>
<name>A0A5C5U9U6_9GAMM</name>
<dbReference type="RefSeq" id="WP_146386157.1">
    <property type="nucleotide sequence ID" value="NZ_VOHK01000002.1"/>
</dbReference>
<evidence type="ECO:0000313" key="2">
    <source>
        <dbReference type="EMBL" id="TWT22623.1"/>
    </source>
</evidence>
<sequence>MAASPSRIRRWTFRAGIALLVAYLLYLLAGNAFLHSELARELTNRKPEKFRMAWSGGHTLWPGVVTLREVRMQGHVRRTLWSVQAQRASGRIALWPLLRREIRVPRVDATSVTGSVARAPTELPPPESRPGGWTLRMDRIASDSIAGGEVFGWKIAGKGRAEVGFSKQFRGGPAELFASEAHFLDTTASRDGEDWLRDMRVDATFALARHLSAEYPGLAKLPLFSATLEIDGKTVVLRSTLDETGRYRFDAVPGEGRITGTLALSGGELAQGGTLRVHAPLHAIDPAGVESSNALELSLDVAEGMHLRAQVPERPEHMSFDLDLQLPGRALPLQDWRQRLVQATGTASGRWQVPSIGALVRLFAQADWLALEGSGTVEADLRLAGGRLVEGSRLQARDVEAHADVLGNRFSGRAQADAVIEAGEDGQARSRVNLAMQRFGVAPGSAPSRPYVEGNDLRVDLVSDARLDRMRETSQARIRFNRARIPDLAVFNPYLPNDKLRFGGGSGTLTGDLRVDGEGDVGEGTLRVDGRNARLAVAGIDLRGDVAIDGRLRRGSLERGNFELGGTRVSARNLAFTDRGTSRTGWWATLDLDGGHVAWKQPSSAGGKLRARMKDVDFLLAMFADRADYPAWIGKVVDAGEVRLDGRWEWRGDTLVLDRMRAENERFQLDARMKLQGRDRSGDLYAKWGVLGVGVELQGGERKLHLRKAREWYDGRPHLLR</sequence>
<organism evidence="2 3">
    <name type="scientific">Luteimonas marina</name>
    <dbReference type="NCBI Taxonomy" id="488485"/>
    <lineage>
        <taxon>Bacteria</taxon>
        <taxon>Pseudomonadati</taxon>
        <taxon>Pseudomonadota</taxon>
        <taxon>Gammaproteobacteria</taxon>
        <taxon>Lysobacterales</taxon>
        <taxon>Lysobacteraceae</taxon>
        <taxon>Luteimonas</taxon>
    </lineage>
</organism>
<dbReference type="OrthoDB" id="6126320at2"/>
<keyword evidence="1" id="KW-1133">Transmembrane helix</keyword>
<dbReference type="AlphaFoldDB" id="A0A5C5U9U6"/>
<dbReference type="Proteomes" id="UP000319980">
    <property type="component" value="Unassembled WGS sequence"/>
</dbReference>
<dbReference type="EMBL" id="VOHK01000002">
    <property type="protein sequence ID" value="TWT22623.1"/>
    <property type="molecule type" value="Genomic_DNA"/>
</dbReference>
<keyword evidence="3" id="KW-1185">Reference proteome</keyword>
<protein>
    <recommendedName>
        <fullName evidence="4">Translocation/assembly module TamB</fullName>
    </recommendedName>
</protein>
<feature type="transmembrane region" description="Helical" evidence="1">
    <location>
        <begin position="12"/>
        <end position="34"/>
    </location>
</feature>
<reference evidence="2 3" key="1">
    <citation type="journal article" date="2008" name="Int. J. Syst. Evol. Microbiol.">
        <title>Luteimonas marina sp. nov., isolated from seawater.</title>
        <authorList>
            <person name="Baik K.S."/>
            <person name="Park S.C."/>
            <person name="Kim M.S."/>
            <person name="Kim E.M."/>
            <person name="Park C."/>
            <person name="Chun J."/>
            <person name="Seong C.N."/>
        </authorList>
    </citation>
    <scope>NUCLEOTIDE SEQUENCE [LARGE SCALE GENOMIC DNA]</scope>
    <source>
        <strain evidence="2 3">FR1330</strain>
    </source>
</reference>
<evidence type="ECO:0000256" key="1">
    <source>
        <dbReference type="SAM" id="Phobius"/>
    </source>
</evidence>
<accession>A0A5C5U9U6</accession>
<comment type="caution">
    <text evidence="2">The sequence shown here is derived from an EMBL/GenBank/DDBJ whole genome shotgun (WGS) entry which is preliminary data.</text>
</comment>